<feature type="region of interest" description="Disordered" evidence="1">
    <location>
        <begin position="164"/>
        <end position="225"/>
    </location>
</feature>
<feature type="compositionally biased region" description="Basic residues" evidence="1">
    <location>
        <begin position="185"/>
        <end position="201"/>
    </location>
</feature>
<keyword evidence="3" id="KW-1185">Reference proteome</keyword>
<evidence type="ECO:0000313" key="3">
    <source>
        <dbReference type="Proteomes" id="UP000825729"/>
    </source>
</evidence>
<protein>
    <submittedName>
        <fullName evidence="2">Uncharacterized protein</fullName>
    </submittedName>
</protein>
<organism evidence="2 3">
    <name type="scientific">Aristolochia fimbriata</name>
    <name type="common">White veined hardy Dutchman's pipe vine</name>
    <dbReference type="NCBI Taxonomy" id="158543"/>
    <lineage>
        <taxon>Eukaryota</taxon>
        <taxon>Viridiplantae</taxon>
        <taxon>Streptophyta</taxon>
        <taxon>Embryophyta</taxon>
        <taxon>Tracheophyta</taxon>
        <taxon>Spermatophyta</taxon>
        <taxon>Magnoliopsida</taxon>
        <taxon>Magnoliidae</taxon>
        <taxon>Piperales</taxon>
        <taxon>Aristolochiaceae</taxon>
        <taxon>Aristolochia</taxon>
    </lineage>
</organism>
<reference evidence="2 3" key="1">
    <citation type="submission" date="2021-07" db="EMBL/GenBank/DDBJ databases">
        <title>The Aristolochia fimbriata genome: insights into angiosperm evolution, floral development and chemical biosynthesis.</title>
        <authorList>
            <person name="Jiao Y."/>
        </authorList>
    </citation>
    <scope>NUCLEOTIDE SEQUENCE [LARGE SCALE GENOMIC DNA]</scope>
    <source>
        <strain evidence="2">IBCAS-2021</strain>
        <tissue evidence="2">Leaf</tissue>
    </source>
</reference>
<feature type="region of interest" description="Disordered" evidence="1">
    <location>
        <begin position="1"/>
        <end position="25"/>
    </location>
</feature>
<feature type="compositionally biased region" description="Basic and acidic residues" evidence="1">
    <location>
        <begin position="9"/>
        <end position="21"/>
    </location>
</feature>
<evidence type="ECO:0000313" key="2">
    <source>
        <dbReference type="EMBL" id="KAG9454880.1"/>
    </source>
</evidence>
<proteinExistence type="predicted"/>
<accession>A0AAV7F180</accession>
<gene>
    <name evidence="2" type="ORF">H6P81_007784</name>
</gene>
<feature type="compositionally biased region" description="Basic and acidic residues" evidence="1">
    <location>
        <begin position="166"/>
        <end position="184"/>
    </location>
</feature>
<name>A0AAV7F180_ARIFI</name>
<comment type="caution">
    <text evidence="2">The sequence shown here is derived from an EMBL/GenBank/DDBJ whole genome shotgun (WGS) entry which is preliminary data.</text>
</comment>
<evidence type="ECO:0000256" key="1">
    <source>
        <dbReference type="SAM" id="MobiDB-lite"/>
    </source>
</evidence>
<sequence length="276" mass="30691">MYGLLGESDPVKSFRAKDKKPSNPLNKRSIQEWKVSFQFRDLDVGGAVEAATSKVLVARENRIRLGIKGIKGIKKAAGVGRGKLAEATSMIMAEVGKLWETVGNCEKLWKLFSASDLKLILSGQIHPENKLKIPAACEEWPGTAGEPGRLPDYYGKRVRLVGPNKRTAEIARPRPPQEECETHKSTRAQTKKKRKKKRNKKNLLTPSYRPREKIHPSGSTLSGWGGIRTRVPLPLVRGKATPRVPSEDGPFWTFLVGRTARRMAQQNRLSALVTPA</sequence>
<dbReference type="EMBL" id="JAINDJ010000003">
    <property type="protein sequence ID" value="KAG9454880.1"/>
    <property type="molecule type" value="Genomic_DNA"/>
</dbReference>
<dbReference type="Proteomes" id="UP000825729">
    <property type="component" value="Unassembled WGS sequence"/>
</dbReference>
<dbReference type="AlphaFoldDB" id="A0AAV7F180"/>